<protein>
    <submittedName>
        <fullName evidence="1">Uncharacterized protein</fullName>
    </submittedName>
</protein>
<dbReference type="RefSeq" id="WP_378072711.1">
    <property type="nucleotide sequence ID" value="NZ_JBHSBL010000029.1"/>
</dbReference>
<keyword evidence="2" id="KW-1185">Reference proteome</keyword>
<evidence type="ECO:0000313" key="2">
    <source>
        <dbReference type="Proteomes" id="UP001595867"/>
    </source>
</evidence>
<dbReference type="Proteomes" id="UP001595867">
    <property type="component" value="Unassembled WGS sequence"/>
</dbReference>
<organism evidence="1 2">
    <name type="scientific">Actinoplanes subglobosus</name>
    <dbReference type="NCBI Taxonomy" id="1547892"/>
    <lineage>
        <taxon>Bacteria</taxon>
        <taxon>Bacillati</taxon>
        <taxon>Actinomycetota</taxon>
        <taxon>Actinomycetes</taxon>
        <taxon>Micromonosporales</taxon>
        <taxon>Micromonosporaceae</taxon>
        <taxon>Actinoplanes</taxon>
    </lineage>
</organism>
<name>A0ABV8JBF1_9ACTN</name>
<dbReference type="EMBL" id="JBHSBL010000029">
    <property type="protein sequence ID" value="MFC4071833.1"/>
    <property type="molecule type" value="Genomic_DNA"/>
</dbReference>
<gene>
    <name evidence="1" type="ORF">ACFO0C_43430</name>
</gene>
<accession>A0ABV8JBF1</accession>
<evidence type="ECO:0000313" key="1">
    <source>
        <dbReference type="EMBL" id="MFC4071833.1"/>
    </source>
</evidence>
<reference evidence="2" key="1">
    <citation type="journal article" date="2019" name="Int. J. Syst. Evol. Microbiol.">
        <title>The Global Catalogue of Microorganisms (GCM) 10K type strain sequencing project: providing services to taxonomists for standard genome sequencing and annotation.</title>
        <authorList>
            <consortium name="The Broad Institute Genomics Platform"/>
            <consortium name="The Broad Institute Genome Sequencing Center for Infectious Disease"/>
            <person name="Wu L."/>
            <person name="Ma J."/>
        </authorList>
    </citation>
    <scope>NUCLEOTIDE SEQUENCE [LARGE SCALE GENOMIC DNA]</scope>
    <source>
        <strain evidence="2">TBRC 5832</strain>
    </source>
</reference>
<sequence>MNRSILVEGPRALPAGGRVGVWVDTGSGPGHVKQVGVDRLALADLDDGQTSRAIYELTPAASGPT</sequence>
<comment type="caution">
    <text evidence="1">The sequence shown here is derived from an EMBL/GenBank/DDBJ whole genome shotgun (WGS) entry which is preliminary data.</text>
</comment>
<proteinExistence type="predicted"/>